<dbReference type="InterPro" id="IPR001024">
    <property type="entry name" value="PLAT/LH2_dom"/>
</dbReference>
<comment type="similarity">
    <text evidence="1">Belongs to the polycystin family.</text>
</comment>
<feature type="transmembrane region" description="Helical" evidence="3">
    <location>
        <begin position="449"/>
        <end position="476"/>
    </location>
</feature>
<sequence length="550" mass="62325">MPNYIDVTRTAELFTTVSSNYVVLALLCAFFGLYLITLLWACYADRRARTKRKMTLLEDNHPGAPYNYLISVQTGHRKNAGTSANVTLKLIGSEGESYTHTLTDPDKPVLERGAVDVFLLATPFPLGEVRNLRLQHDNSGGHPSWYINKVTIQDLQNRHVWHFFCGCWLSADRGDGVTKKTFNAAKNNEISSFRNIFQTRTSTGFRDEHIWVSIVDPPSRSPFTRAQRVSCCMSLLLCTMAINIAFWNLPVDETSPVIFSFGSLRITWQDIMVGVESGLLMFPINILIITIFRSIRPRIVKSKKDDSEKREITPAVTVPGLLKDTEEVISLVSKSARNKMSTPHKLESTADLLPALDSIHVLIQLMQGETESDYHWVYCSKFLLAGLCHLLKCLEKVDEKNFQSPQEYHQVLSLTNLLVRKAEMVFSSHLASCLPPVQKKKKRVSSGCWLPWWCVFLGWFLLLSISGISTFFTLLYGLDYGKEKSIKWVISLGLSLFQSIFILQPLKVIGVAVFFALLLKPVAVEETEEVEQVLLEQQDKCRRYSGRDTL</sequence>
<comment type="caution">
    <text evidence="2">Lacks conserved residue(s) required for the propagation of feature annotation.</text>
</comment>
<evidence type="ECO:0000313" key="5">
    <source>
        <dbReference type="Proteomes" id="UP000515145"/>
    </source>
</evidence>
<dbReference type="InterPro" id="IPR036392">
    <property type="entry name" value="PLAT/LH2_dom_sf"/>
</dbReference>
<dbReference type="GeneID" id="114433610"/>
<feature type="domain" description="PLAT" evidence="4">
    <location>
        <begin position="66"/>
        <end position="183"/>
    </location>
</feature>
<dbReference type="SUPFAM" id="SSF49723">
    <property type="entry name" value="Lipase/lipooxygenase domain (PLAT/LH2 domain)"/>
    <property type="match status" value="1"/>
</dbReference>
<proteinExistence type="inferred from homology"/>
<reference evidence="6" key="1">
    <citation type="submission" date="2025-08" db="UniProtKB">
        <authorList>
            <consortium name="RefSeq"/>
        </authorList>
    </citation>
    <scope>IDENTIFICATION</scope>
</reference>
<dbReference type="CDD" id="cd01752">
    <property type="entry name" value="PLAT_polycystin"/>
    <property type="match status" value="1"/>
</dbReference>
<dbReference type="SMART" id="SM00308">
    <property type="entry name" value="LH2"/>
    <property type="match status" value="1"/>
</dbReference>
<dbReference type="InParanoid" id="A0A6P7HQU6"/>
<accession>A0A6P7HQU6</accession>
<dbReference type="Proteomes" id="UP000515145">
    <property type="component" value="Chromosome 3"/>
</dbReference>
<keyword evidence="3" id="KW-0812">Transmembrane</keyword>
<dbReference type="RefSeq" id="XP_028258055.1">
    <property type="nucleotide sequence ID" value="XM_028402254.1"/>
</dbReference>
<dbReference type="CTD" id="342372"/>
<dbReference type="GO" id="GO:0016020">
    <property type="term" value="C:membrane"/>
    <property type="evidence" value="ECO:0007669"/>
    <property type="project" value="TreeGrafter"/>
</dbReference>
<evidence type="ECO:0000256" key="2">
    <source>
        <dbReference type="PROSITE-ProRule" id="PRU00152"/>
    </source>
</evidence>
<gene>
    <name evidence="6" type="primary">pkd1l3</name>
</gene>
<name>A0A6P7HQU6_9TELE</name>
<evidence type="ECO:0000256" key="1">
    <source>
        <dbReference type="ARBA" id="ARBA00007200"/>
    </source>
</evidence>
<evidence type="ECO:0000313" key="6">
    <source>
        <dbReference type="RefSeq" id="XP_028258055.1"/>
    </source>
</evidence>
<feature type="transmembrane region" description="Helical" evidence="3">
    <location>
        <begin position="496"/>
        <end position="519"/>
    </location>
</feature>
<dbReference type="PANTHER" id="PTHR10877:SF197">
    <property type="entry name" value="POLYCYSTIC KIDNEY DISEASE PROTEIN 1-LIKE 2"/>
    <property type="match status" value="1"/>
</dbReference>
<feature type="transmembrane region" description="Helical" evidence="3">
    <location>
        <begin position="271"/>
        <end position="292"/>
    </location>
</feature>
<dbReference type="AlphaFoldDB" id="A0A6P7HQU6"/>
<protein>
    <submittedName>
        <fullName evidence="6">Polycystic kidney disease protein 1-like 2</fullName>
    </submittedName>
</protein>
<dbReference type="GO" id="GO:0050982">
    <property type="term" value="P:detection of mechanical stimulus"/>
    <property type="evidence" value="ECO:0007669"/>
    <property type="project" value="TreeGrafter"/>
</dbReference>
<dbReference type="InterPro" id="IPR051223">
    <property type="entry name" value="Polycystin"/>
</dbReference>
<keyword evidence="5" id="KW-1185">Reference proteome</keyword>
<evidence type="ECO:0000256" key="3">
    <source>
        <dbReference type="SAM" id="Phobius"/>
    </source>
</evidence>
<dbReference type="FunFam" id="2.60.60.20:FF:000008">
    <property type="entry name" value="Polycystic kidney disease 1-like 2, isoform CRA_a"/>
    <property type="match status" value="1"/>
</dbReference>
<dbReference type="Pfam" id="PF01477">
    <property type="entry name" value="PLAT"/>
    <property type="match status" value="1"/>
</dbReference>
<dbReference type="PANTHER" id="PTHR10877">
    <property type="entry name" value="POLYCYSTIN FAMILY MEMBER"/>
    <property type="match status" value="1"/>
</dbReference>
<feature type="transmembrane region" description="Helical" evidence="3">
    <location>
        <begin position="229"/>
        <end position="251"/>
    </location>
</feature>
<keyword evidence="3" id="KW-0472">Membrane</keyword>
<dbReference type="GO" id="GO:0005262">
    <property type="term" value="F:calcium channel activity"/>
    <property type="evidence" value="ECO:0007669"/>
    <property type="project" value="TreeGrafter"/>
</dbReference>
<dbReference type="PROSITE" id="PS50095">
    <property type="entry name" value="PLAT"/>
    <property type="match status" value="1"/>
</dbReference>
<feature type="transmembrane region" description="Helical" evidence="3">
    <location>
        <begin position="20"/>
        <end position="44"/>
    </location>
</feature>
<evidence type="ECO:0000259" key="4">
    <source>
        <dbReference type="PROSITE" id="PS50095"/>
    </source>
</evidence>
<dbReference type="Gene3D" id="2.60.60.20">
    <property type="entry name" value="PLAT/LH2 domain"/>
    <property type="match status" value="1"/>
</dbReference>
<dbReference type="OrthoDB" id="2121937at2759"/>
<organism evidence="5 6">
    <name type="scientific">Parambassis ranga</name>
    <name type="common">Indian glassy fish</name>
    <dbReference type="NCBI Taxonomy" id="210632"/>
    <lineage>
        <taxon>Eukaryota</taxon>
        <taxon>Metazoa</taxon>
        <taxon>Chordata</taxon>
        <taxon>Craniata</taxon>
        <taxon>Vertebrata</taxon>
        <taxon>Euteleostomi</taxon>
        <taxon>Actinopterygii</taxon>
        <taxon>Neopterygii</taxon>
        <taxon>Teleostei</taxon>
        <taxon>Neoteleostei</taxon>
        <taxon>Acanthomorphata</taxon>
        <taxon>Ovalentaria</taxon>
        <taxon>Ambassidae</taxon>
        <taxon>Parambassis</taxon>
    </lineage>
</organism>
<dbReference type="InterPro" id="IPR042060">
    <property type="entry name" value="PLAT_polycystin1"/>
</dbReference>
<keyword evidence="3" id="KW-1133">Transmembrane helix</keyword>